<dbReference type="Pfam" id="PF21275">
    <property type="entry name" value="Thi_PPkinase_C"/>
    <property type="match status" value="1"/>
</dbReference>
<dbReference type="GO" id="GO:0005524">
    <property type="term" value="F:ATP binding"/>
    <property type="evidence" value="ECO:0007669"/>
    <property type="project" value="UniProtKB-KW"/>
</dbReference>
<dbReference type="Pfam" id="PF04263">
    <property type="entry name" value="TPK_catalytic"/>
    <property type="match status" value="1"/>
</dbReference>
<proteinExistence type="predicted"/>
<evidence type="ECO:0000256" key="1">
    <source>
        <dbReference type="ARBA" id="ARBA00022679"/>
    </source>
</evidence>
<keyword evidence="1" id="KW-0808">Transferase</keyword>
<feature type="domain" description="Thiamin pyrophosphokinase catalytic" evidence="5">
    <location>
        <begin position="25"/>
        <end position="125"/>
    </location>
</feature>
<evidence type="ECO:0000256" key="2">
    <source>
        <dbReference type="ARBA" id="ARBA00022741"/>
    </source>
</evidence>
<dbReference type="GO" id="GO:0004788">
    <property type="term" value="F:thiamine diphosphokinase activity"/>
    <property type="evidence" value="ECO:0007669"/>
    <property type="project" value="InterPro"/>
</dbReference>
<sequence length="207" mass="23015">MIQGPVVILANGDFPSHPISLCKLQDANTIICCDGAVNYLVKNKMEPHYILGDLDSIDDNLKNKYSDRIIKLPGQDENDMRKAIVWTESNGAKKAAILGATGKRDDHTLANIFTLLQYPSQLEMTIYTDHGIFSVAENEKTFDSFTGQQISLFATDKSIEITSNNLKYNMIDSALTRLYVGSLNESLNDSFTLTLSHGQILVYQVFA</sequence>
<dbReference type="InterPro" id="IPR006282">
    <property type="entry name" value="Thi_PPkinase"/>
</dbReference>
<reference evidence="7" key="1">
    <citation type="submission" date="2018-05" db="EMBL/GenBank/DDBJ databases">
        <authorList>
            <person name="Lanie J.A."/>
            <person name="Ng W.-L."/>
            <person name="Kazmierczak K.M."/>
            <person name="Andrzejewski T.M."/>
            <person name="Davidsen T.M."/>
            <person name="Wayne K.J."/>
            <person name="Tettelin H."/>
            <person name="Glass J.I."/>
            <person name="Rusch D."/>
            <person name="Podicherti R."/>
            <person name="Tsui H.-C.T."/>
            <person name="Winkler M.E."/>
        </authorList>
    </citation>
    <scope>NUCLEOTIDE SEQUENCE</scope>
</reference>
<keyword evidence="2" id="KW-0547">Nucleotide-binding</keyword>
<dbReference type="GO" id="GO:0016301">
    <property type="term" value="F:kinase activity"/>
    <property type="evidence" value="ECO:0007669"/>
    <property type="project" value="UniProtKB-KW"/>
</dbReference>
<dbReference type="GO" id="GO:0006772">
    <property type="term" value="P:thiamine metabolic process"/>
    <property type="evidence" value="ECO:0007669"/>
    <property type="project" value="InterPro"/>
</dbReference>
<dbReference type="InterPro" id="IPR049442">
    <property type="entry name" value="Thi_PPkinase-like_C"/>
</dbReference>
<feature type="domain" description="Thiamin pyrophosphokinase-like substrate-binding" evidence="6">
    <location>
        <begin position="131"/>
        <end position="203"/>
    </location>
</feature>
<dbReference type="CDD" id="cd07995">
    <property type="entry name" value="TPK"/>
    <property type="match status" value="1"/>
</dbReference>
<evidence type="ECO:0000259" key="6">
    <source>
        <dbReference type="Pfam" id="PF21275"/>
    </source>
</evidence>
<evidence type="ECO:0000256" key="4">
    <source>
        <dbReference type="ARBA" id="ARBA00022840"/>
    </source>
</evidence>
<evidence type="ECO:0000256" key="3">
    <source>
        <dbReference type="ARBA" id="ARBA00022777"/>
    </source>
</evidence>
<keyword evidence="4" id="KW-0067">ATP-binding</keyword>
<gene>
    <name evidence="7" type="ORF">METZ01_LOCUS326007</name>
</gene>
<evidence type="ECO:0000313" key="7">
    <source>
        <dbReference type="EMBL" id="SVC73153.1"/>
    </source>
</evidence>
<dbReference type="PANTHER" id="PTHR41299">
    <property type="entry name" value="THIAMINE PYROPHOSPHOKINASE"/>
    <property type="match status" value="1"/>
</dbReference>
<name>A0A382PIE0_9ZZZZ</name>
<keyword evidence="3" id="KW-0418">Kinase</keyword>
<evidence type="ECO:0000259" key="5">
    <source>
        <dbReference type="Pfam" id="PF04263"/>
    </source>
</evidence>
<organism evidence="7">
    <name type="scientific">marine metagenome</name>
    <dbReference type="NCBI Taxonomy" id="408172"/>
    <lineage>
        <taxon>unclassified sequences</taxon>
        <taxon>metagenomes</taxon>
        <taxon>ecological metagenomes</taxon>
    </lineage>
</organism>
<dbReference type="InterPro" id="IPR007371">
    <property type="entry name" value="TPK_catalytic"/>
</dbReference>
<dbReference type="PANTHER" id="PTHR41299:SF1">
    <property type="entry name" value="THIAMINE PYROPHOSPHOKINASE"/>
    <property type="match status" value="1"/>
</dbReference>
<dbReference type="InterPro" id="IPR036759">
    <property type="entry name" value="TPK_catalytic_sf"/>
</dbReference>
<dbReference type="InterPro" id="IPR053149">
    <property type="entry name" value="TPK"/>
</dbReference>
<accession>A0A382PIE0</accession>
<dbReference type="AlphaFoldDB" id="A0A382PIE0"/>
<dbReference type="NCBIfam" id="TIGR01378">
    <property type="entry name" value="thi_PPkinase"/>
    <property type="match status" value="1"/>
</dbReference>
<dbReference type="SUPFAM" id="SSF63999">
    <property type="entry name" value="Thiamin pyrophosphokinase, catalytic domain"/>
    <property type="match status" value="1"/>
</dbReference>
<dbReference type="GO" id="GO:0009229">
    <property type="term" value="P:thiamine diphosphate biosynthetic process"/>
    <property type="evidence" value="ECO:0007669"/>
    <property type="project" value="InterPro"/>
</dbReference>
<dbReference type="Gene3D" id="3.40.50.10240">
    <property type="entry name" value="Thiamin pyrophosphokinase, catalytic domain"/>
    <property type="match status" value="1"/>
</dbReference>
<protein>
    <submittedName>
        <fullName evidence="7">Uncharacterized protein</fullName>
    </submittedName>
</protein>
<dbReference type="EMBL" id="UINC01107629">
    <property type="protein sequence ID" value="SVC73153.1"/>
    <property type="molecule type" value="Genomic_DNA"/>
</dbReference>